<sequence length="110" mass="12665">MAKIERLSTLYIADKRHLERIVSAARADPGFWLMVKEREMELRTMRAELRRLAADDSEIDHLSPKRLKPTLSDLADELVTRMFGSCPRDMLVPVQNALLAAAKRELDEYP</sequence>
<dbReference type="EMBL" id="OBQD01000016">
    <property type="protein sequence ID" value="SOC45509.1"/>
    <property type="molecule type" value="Genomic_DNA"/>
</dbReference>
<keyword evidence="2" id="KW-1185">Reference proteome</keyword>
<accession>A0A285UUL8</accession>
<reference evidence="1 2" key="1">
    <citation type="submission" date="2017-08" db="EMBL/GenBank/DDBJ databases">
        <authorList>
            <person name="de Groot N.N."/>
        </authorList>
    </citation>
    <scope>NUCLEOTIDE SEQUENCE [LARGE SCALE GENOMIC DNA]</scope>
    <source>
        <strain evidence="1 2">JC85</strain>
    </source>
</reference>
<organism evidence="1 2">
    <name type="scientific">Rhizobium subbaraonis</name>
    <dbReference type="NCBI Taxonomy" id="908946"/>
    <lineage>
        <taxon>Bacteria</taxon>
        <taxon>Pseudomonadati</taxon>
        <taxon>Pseudomonadota</taxon>
        <taxon>Alphaproteobacteria</taxon>
        <taxon>Hyphomicrobiales</taxon>
        <taxon>Rhizobiaceae</taxon>
        <taxon>Rhizobium/Agrobacterium group</taxon>
        <taxon>Rhizobium</taxon>
    </lineage>
</organism>
<evidence type="ECO:0000313" key="1">
    <source>
        <dbReference type="EMBL" id="SOC45509.1"/>
    </source>
</evidence>
<protein>
    <submittedName>
        <fullName evidence="1">Uncharacterized protein</fullName>
    </submittedName>
</protein>
<proteinExistence type="predicted"/>
<name>A0A285UUL8_9HYPH</name>
<dbReference type="OrthoDB" id="8384625at2"/>
<evidence type="ECO:0000313" key="2">
    <source>
        <dbReference type="Proteomes" id="UP000219167"/>
    </source>
</evidence>
<dbReference type="AlphaFoldDB" id="A0A285UUL8"/>
<dbReference type="RefSeq" id="WP_052820926.1">
    <property type="nucleotide sequence ID" value="NZ_OBQD01000016.1"/>
</dbReference>
<gene>
    <name evidence="1" type="ORF">SAMN05892877_11633</name>
</gene>
<dbReference type="Proteomes" id="UP000219167">
    <property type="component" value="Unassembled WGS sequence"/>
</dbReference>